<evidence type="ECO:0000313" key="3">
    <source>
        <dbReference type="Proteomes" id="UP000265816"/>
    </source>
</evidence>
<reference evidence="2 3" key="1">
    <citation type="submission" date="2018-08" db="EMBL/GenBank/DDBJ databases">
        <title>Bacillus jemisoniae sp. nov., Bacillus chryseoplanitiae sp. nov., Bacillus resnikiae sp. nov., and Bacillus frankliniae sp. nov., isolated from Viking spacecraft and associated surfaces.</title>
        <authorList>
            <person name="Seuylemezian A."/>
            <person name="Vaishampayan P."/>
        </authorList>
    </citation>
    <scope>NUCLEOTIDE SEQUENCE [LARGE SCALE GENOMIC DNA]</scope>
    <source>
        <strain evidence="2 3">JJ-247</strain>
    </source>
</reference>
<organism evidence="2 3">
    <name type="scientific">Mesobacillus zeae</name>
    <dbReference type="NCBI Taxonomy" id="1917180"/>
    <lineage>
        <taxon>Bacteria</taxon>
        <taxon>Bacillati</taxon>
        <taxon>Bacillota</taxon>
        <taxon>Bacilli</taxon>
        <taxon>Bacillales</taxon>
        <taxon>Bacillaceae</taxon>
        <taxon>Mesobacillus</taxon>
    </lineage>
</organism>
<proteinExistence type="predicted"/>
<protein>
    <submittedName>
        <fullName evidence="2">Uncharacterized protein</fullName>
    </submittedName>
</protein>
<dbReference type="RefSeq" id="WP_119112336.1">
    <property type="nucleotide sequence ID" value="NZ_CBCSEO010000014.1"/>
</dbReference>
<dbReference type="EMBL" id="QWVT01000014">
    <property type="protein sequence ID" value="RID86016.1"/>
    <property type="molecule type" value="Genomic_DNA"/>
</dbReference>
<keyword evidence="1" id="KW-0812">Transmembrane</keyword>
<keyword evidence="3" id="KW-1185">Reference proteome</keyword>
<evidence type="ECO:0000256" key="1">
    <source>
        <dbReference type="SAM" id="Phobius"/>
    </source>
</evidence>
<name>A0A398BEK7_9BACI</name>
<keyword evidence="1" id="KW-1133">Transmembrane helix</keyword>
<accession>A0A398BEK7</accession>
<feature type="transmembrane region" description="Helical" evidence="1">
    <location>
        <begin position="58"/>
        <end position="77"/>
    </location>
</feature>
<dbReference type="OrthoDB" id="2900015at2"/>
<evidence type="ECO:0000313" key="2">
    <source>
        <dbReference type="EMBL" id="RID86016.1"/>
    </source>
</evidence>
<feature type="transmembrane region" description="Helical" evidence="1">
    <location>
        <begin position="33"/>
        <end position="52"/>
    </location>
</feature>
<comment type="caution">
    <text evidence="2">The sequence shown here is derived from an EMBL/GenBank/DDBJ whole genome shotgun (WGS) entry which is preliminary data.</text>
</comment>
<gene>
    <name evidence="2" type="ORF">D1970_07885</name>
</gene>
<dbReference type="Proteomes" id="UP000265816">
    <property type="component" value="Unassembled WGS sequence"/>
</dbReference>
<dbReference type="AlphaFoldDB" id="A0A398BEK7"/>
<sequence>MQLKIFSILQLLPEINIYDMYNIRHSEITKKPIAFFDLNFFLIGASVVLLAVLEKQLANHGIIVLAAVVSGLLRFAFPAVEHTNVYK</sequence>
<keyword evidence="1" id="KW-0472">Membrane</keyword>